<accession>A0A841H5A9</accession>
<feature type="compositionally biased region" description="Basic and acidic residues" evidence="1">
    <location>
        <begin position="18"/>
        <end position="32"/>
    </location>
</feature>
<feature type="region of interest" description="Disordered" evidence="1">
    <location>
        <begin position="1"/>
        <end position="65"/>
    </location>
</feature>
<comment type="caution">
    <text evidence="2">The sequence shown here is derived from an EMBL/GenBank/DDBJ whole genome shotgun (WGS) entry which is preliminary data.</text>
</comment>
<proteinExistence type="predicted"/>
<evidence type="ECO:0000256" key="1">
    <source>
        <dbReference type="SAM" id="MobiDB-lite"/>
    </source>
</evidence>
<evidence type="ECO:0000313" key="3">
    <source>
        <dbReference type="Proteomes" id="UP000582837"/>
    </source>
</evidence>
<dbReference type="Proteomes" id="UP000582837">
    <property type="component" value="Unassembled WGS sequence"/>
</dbReference>
<dbReference type="AlphaFoldDB" id="A0A841H5A9"/>
<reference evidence="2 3" key="1">
    <citation type="submission" date="2020-08" db="EMBL/GenBank/DDBJ databases">
        <title>Genomic Encyclopedia of Type Strains, Phase IV (KMG-IV): sequencing the most valuable type-strain genomes for metagenomic binning, comparative biology and taxonomic classification.</title>
        <authorList>
            <person name="Goeker M."/>
        </authorList>
    </citation>
    <scope>NUCLEOTIDE SEQUENCE [LARGE SCALE GENOMIC DNA]</scope>
    <source>
        <strain evidence="2 3">DSM 29007</strain>
    </source>
</reference>
<protein>
    <submittedName>
        <fullName evidence="2">Uncharacterized protein</fullName>
    </submittedName>
</protein>
<dbReference type="EMBL" id="JACHIA010000021">
    <property type="protein sequence ID" value="MBB6073153.1"/>
    <property type="molecule type" value="Genomic_DNA"/>
</dbReference>
<sequence length="65" mass="6956">MHGEREKSGGGRRAPGRLRKEYGSRAARERRAPLAPRVNEHAAAAESVATRSRAELTAAPTCESG</sequence>
<evidence type="ECO:0000313" key="2">
    <source>
        <dbReference type="EMBL" id="MBB6073153.1"/>
    </source>
</evidence>
<keyword evidence="3" id="KW-1185">Reference proteome</keyword>
<name>A0A841H5A9_9BACT</name>
<organism evidence="2 3">
    <name type="scientific">Longimicrobium terrae</name>
    <dbReference type="NCBI Taxonomy" id="1639882"/>
    <lineage>
        <taxon>Bacteria</taxon>
        <taxon>Pseudomonadati</taxon>
        <taxon>Gemmatimonadota</taxon>
        <taxon>Longimicrobiia</taxon>
        <taxon>Longimicrobiales</taxon>
        <taxon>Longimicrobiaceae</taxon>
        <taxon>Longimicrobium</taxon>
    </lineage>
</organism>
<gene>
    <name evidence="2" type="ORF">HNQ61_004820</name>
</gene>